<evidence type="ECO:0000256" key="3">
    <source>
        <dbReference type="ARBA" id="ARBA00047591"/>
    </source>
</evidence>
<dbReference type="Gene3D" id="3.40.50.1820">
    <property type="entry name" value="alpha/beta hydrolase"/>
    <property type="match status" value="1"/>
</dbReference>
<evidence type="ECO:0000313" key="8">
    <source>
        <dbReference type="Proteomes" id="UP000324748"/>
    </source>
</evidence>
<comment type="catalytic activity">
    <reaction evidence="3">
        <text>a diacylglycerol + H2O = a monoacylglycerol + a fatty acid + H(+)</text>
        <dbReference type="Rhea" id="RHEA:32731"/>
        <dbReference type="ChEBI" id="CHEBI:15377"/>
        <dbReference type="ChEBI" id="CHEBI:15378"/>
        <dbReference type="ChEBI" id="CHEBI:17408"/>
        <dbReference type="ChEBI" id="CHEBI:18035"/>
        <dbReference type="ChEBI" id="CHEBI:28868"/>
    </reaction>
</comment>
<sequence>MGHPVPTAPNFLSHTSPEYLNMNEEELEEYYQRIFESLHPLQQRFLRSHAADVISSSSSSRRPPSLANDPVYDLPFLSLVFSLLRLLTHALFSALCNPLAPITDFTNFFYSLACYSAIYLILYLYQAFLLFCNLCGFQKYIVSISQRFFDGYGTMTWGDHTMFENKAPVISAARSFLSSRLDDDSAETHVGPIEQEFCVEVAQSILLMSAILYERDQESVERAFEGAGDVRLNLLRSEEQMLKAAADWNCQFTSIADFQTAKGPFVGAFFDLEARPNPFMVIVFKGTSFQDISEWIVDTTFNLEACADQLGAGCAHQGFYSSLFPSASAREKPSPYLRIIETIRSVAKHVHDEAGIPMNLYVGGHSLGAAIASIFYARLLESPEDIGPHTVLRDGYCYGTPRGGDSSMASRVEYNLAKPVNFTRSLWRVSNRSASANVGDIVAHLPPGLADQRSCRSAIRAGSSLSYAAIGTPIDLEPRGNRPFYRFRSVRCGTRLKVTNLLNSADQRAQESSLSDDDEQLLNFNVHGQPSLRDPFFWLNECFLTFAPFVHDHLPGSYLSSLNKISRTKL</sequence>
<protein>
    <recommendedName>
        <fullName evidence="6">Fungal lipase-type domain-containing protein</fullName>
    </recommendedName>
</protein>
<feature type="domain" description="Fungal lipase-type" evidence="6">
    <location>
        <begin position="281"/>
        <end position="447"/>
    </location>
</feature>
<dbReference type="OrthoDB" id="426718at2759"/>
<name>A0A5B0QNW8_PUCGR</name>
<feature type="transmembrane region" description="Helical" evidence="5">
    <location>
        <begin position="74"/>
        <end position="96"/>
    </location>
</feature>
<dbReference type="Proteomes" id="UP000324748">
    <property type="component" value="Unassembled WGS sequence"/>
</dbReference>
<evidence type="ECO:0000313" key="7">
    <source>
        <dbReference type="EMBL" id="KAA1114819.1"/>
    </source>
</evidence>
<dbReference type="InterPro" id="IPR002921">
    <property type="entry name" value="Fungal_lipase-type"/>
</dbReference>
<evidence type="ECO:0000259" key="6">
    <source>
        <dbReference type="Pfam" id="PF01764"/>
    </source>
</evidence>
<evidence type="ECO:0000256" key="1">
    <source>
        <dbReference type="ARBA" id="ARBA00023157"/>
    </source>
</evidence>
<dbReference type="InterPro" id="IPR051218">
    <property type="entry name" value="Sec_MonoDiacylglyc_Lipase"/>
</dbReference>
<dbReference type="PANTHER" id="PTHR45856">
    <property type="entry name" value="ALPHA/BETA-HYDROLASES SUPERFAMILY PROTEIN"/>
    <property type="match status" value="1"/>
</dbReference>
<dbReference type="SUPFAM" id="SSF53474">
    <property type="entry name" value="alpha/beta-Hydrolases"/>
    <property type="match status" value="1"/>
</dbReference>
<organism evidence="7 8">
    <name type="scientific">Puccinia graminis f. sp. tritici</name>
    <dbReference type="NCBI Taxonomy" id="56615"/>
    <lineage>
        <taxon>Eukaryota</taxon>
        <taxon>Fungi</taxon>
        <taxon>Dikarya</taxon>
        <taxon>Basidiomycota</taxon>
        <taxon>Pucciniomycotina</taxon>
        <taxon>Pucciniomycetes</taxon>
        <taxon>Pucciniales</taxon>
        <taxon>Pucciniaceae</taxon>
        <taxon>Puccinia</taxon>
    </lineage>
</organism>
<feature type="transmembrane region" description="Helical" evidence="5">
    <location>
        <begin position="108"/>
        <end position="131"/>
    </location>
</feature>
<dbReference type="GO" id="GO:0006629">
    <property type="term" value="P:lipid metabolic process"/>
    <property type="evidence" value="ECO:0007669"/>
    <property type="project" value="InterPro"/>
</dbReference>
<keyword evidence="8" id="KW-1185">Reference proteome</keyword>
<comment type="catalytic activity">
    <reaction evidence="4">
        <text>a monoacylglycerol + H2O = glycerol + a fatty acid + H(+)</text>
        <dbReference type="Rhea" id="RHEA:15245"/>
        <dbReference type="ChEBI" id="CHEBI:15377"/>
        <dbReference type="ChEBI" id="CHEBI:15378"/>
        <dbReference type="ChEBI" id="CHEBI:17408"/>
        <dbReference type="ChEBI" id="CHEBI:17754"/>
        <dbReference type="ChEBI" id="CHEBI:28868"/>
    </reaction>
</comment>
<reference evidence="7 8" key="1">
    <citation type="submission" date="2019-05" db="EMBL/GenBank/DDBJ databases">
        <title>Emergence of the Ug99 lineage of the wheat stem rust pathogen through somatic hybridization.</title>
        <authorList>
            <person name="Li F."/>
            <person name="Upadhyaya N.M."/>
            <person name="Sperschneider J."/>
            <person name="Matny O."/>
            <person name="Nguyen-Phuc H."/>
            <person name="Mago R."/>
            <person name="Raley C."/>
            <person name="Miller M.E."/>
            <person name="Silverstein K.A.T."/>
            <person name="Henningsen E."/>
            <person name="Hirsch C.D."/>
            <person name="Visser B."/>
            <person name="Pretorius Z.A."/>
            <person name="Steffenson B.J."/>
            <person name="Schwessinger B."/>
            <person name="Dodds P.N."/>
            <person name="Figueroa M."/>
        </authorList>
    </citation>
    <scope>NUCLEOTIDE SEQUENCE [LARGE SCALE GENOMIC DNA]</scope>
    <source>
        <strain evidence="7">21-0</strain>
    </source>
</reference>
<dbReference type="PANTHER" id="PTHR45856:SF24">
    <property type="entry name" value="FUNGAL LIPASE-LIKE DOMAIN-CONTAINING PROTEIN"/>
    <property type="match status" value="1"/>
</dbReference>
<comment type="similarity">
    <text evidence="2">Belongs to the AB hydrolase superfamily. Lipase family. Class 3 subfamily.</text>
</comment>
<evidence type="ECO:0000256" key="4">
    <source>
        <dbReference type="ARBA" id="ARBA00048461"/>
    </source>
</evidence>
<keyword evidence="5" id="KW-0812">Transmembrane</keyword>
<evidence type="ECO:0000256" key="5">
    <source>
        <dbReference type="SAM" id="Phobius"/>
    </source>
</evidence>
<dbReference type="InterPro" id="IPR029058">
    <property type="entry name" value="AB_hydrolase_fold"/>
</dbReference>
<dbReference type="EMBL" id="VSWC01000014">
    <property type="protein sequence ID" value="KAA1114819.1"/>
    <property type="molecule type" value="Genomic_DNA"/>
</dbReference>
<dbReference type="Pfam" id="PF01764">
    <property type="entry name" value="Lipase_3"/>
    <property type="match status" value="1"/>
</dbReference>
<accession>A0A5B0QNW8</accession>
<keyword evidence="5" id="KW-0472">Membrane</keyword>
<dbReference type="CDD" id="cd00519">
    <property type="entry name" value="Lipase_3"/>
    <property type="match status" value="1"/>
</dbReference>
<proteinExistence type="inferred from homology"/>
<keyword evidence="5" id="KW-1133">Transmembrane helix</keyword>
<evidence type="ECO:0000256" key="2">
    <source>
        <dbReference type="ARBA" id="ARBA00043996"/>
    </source>
</evidence>
<gene>
    <name evidence="7" type="ORF">PGT21_024450</name>
</gene>
<comment type="caution">
    <text evidence="7">The sequence shown here is derived from an EMBL/GenBank/DDBJ whole genome shotgun (WGS) entry which is preliminary data.</text>
</comment>
<dbReference type="AlphaFoldDB" id="A0A5B0QNW8"/>
<keyword evidence="1" id="KW-1015">Disulfide bond</keyword>